<dbReference type="InterPro" id="IPR010617">
    <property type="entry name" value="TMEM175-like"/>
</dbReference>
<evidence type="ECO:0000256" key="10">
    <source>
        <dbReference type="ARBA" id="ARBA00023136"/>
    </source>
</evidence>
<dbReference type="RefSeq" id="XP_035669642.1">
    <property type="nucleotide sequence ID" value="XM_035813749.1"/>
</dbReference>
<feature type="transmembrane region" description="Helical" evidence="17">
    <location>
        <begin position="199"/>
        <end position="223"/>
    </location>
</feature>
<evidence type="ECO:0000256" key="14">
    <source>
        <dbReference type="ARBA" id="ARBA00034430"/>
    </source>
</evidence>
<evidence type="ECO:0000256" key="8">
    <source>
        <dbReference type="ARBA" id="ARBA00022989"/>
    </source>
</evidence>
<dbReference type="GO" id="GO:0005764">
    <property type="term" value="C:lysosome"/>
    <property type="evidence" value="ECO:0000318"/>
    <property type="project" value="GO_Central"/>
</dbReference>
<evidence type="ECO:0000256" key="6">
    <source>
        <dbReference type="ARBA" id="ARBA00022826"/>
    </source>
</evidence>
<evidence type="ECO:0000256" key="5">
    <source>
        <dbReference type="ARBA" id="ARBA00022692"/>
    </source>
</evidence>
<keyword evidence="6" id="KW-0631">Potassium channel</keyword>
<evidence type="ECO:0000256" key="11">
    <source>
        <dbReference type="ARBA" id="ARBA00023303"/>
    </source>
</evidence>
<dbReference type="GO" id="GO:0015252">
    <property type="term" value="F:proton channel activity"/>
    <property type="evidence" value="ECO:0007669"/>
    <property type="project" value="InterPro"/>
</dbReference>
<evidence type="ECO:0000256" key="17">
    <source>
        <dbReference type="SAM" id="Phobius"/>
    </source>
</evidence>
<keyword evidence="18" id="KW-1185">Reference proteome</keyword>
<dbReference type="PANTHER" id="PTHR31462:SF5">
    <property type="entry name" value="ENDOSOMAL_LYSOSOMAL PROTON CHANNEL TMEM175"/>
    <property type="match status" value="1"/>
</dbReference>
<dbReference type="KEGG" id="bfo:118411469"/>
<evidence type="ECO:0000256" key="13">
    <source>
        <dbReference type="ARBA" id="ARBA00030477"/>
    </source>
</evidence>
<dbReference type="Proteomes" id="UP000001554">
    <property type="component" value="Chromosome 3"/>
</dbReference>
<keyword evidence="11" id="KW-0407">Ion channel</keyword>
<sequence length="292" mass="32240">MMLEPVLRQIGEAVYHCVRGKTRYGLRVMRPSRLVSETAETSRLSCFSDGVYSIVATLIILDICVNNVPTAAHVQMHGSVVNALSNDAPVFLSYVGTFVTVCLLWYLHHTMFRHIRAQNSIVLTCNKMALLFAGYLPIVFKLTGQFGKEVGTGNSSLAVQVNSAVVFLASVWLLAMWIVASCKKSELLHPSAHNTMSNVFMITHLSIYPVTSLVIFCLCFIVPINSDVINWVQIGMIGVFILMKLLRNVAQKRLEKGEAEISMDKNQQLSEIPTNAGSFRAMHEGTATTTAV</sequence>
<protein>
    <recommendedName>
        <fullName evidence="15">Endosomal/lysosomal proton channel TMEM175</fullName>
    </recommendedName>
    <alternativeName>
        <fullName evidence="16">Potassium channel TMEM175</fullName>
    </alternativeName>
    <alternativeName>
        <fullName evidence="13">Transmembrane protein 175</fullName>
    </alternativeName>
</protein>
<reference evidence="19" key="2">
    <citation type="submission" date="2025-08" db="UniProtKB">
        <authorList>
            <consortium name="RefSeq"/>
        </authorList>
    </citation>
    <scope>IDENTIFICATION</scope>
    <source>
        <strain evidence="19">S238N-H82</strain>
        <tissue evidence="19">Testes</tissue>
    </source>
</reference>
<organism evidence="18 19">
    <name type="scientific">Branchiostoma floridae</name>
    <name type="common">Florida lancelet</name>
    <name type="synonym">Amphioxus</name>
    <dbReference type="NCBI Taxonomy" id="7739"/>
    <lineage>
        <taxon>Eukaryota</taxon>
        <taxon>Metazoa</taxon>
        <taxon>Chordata</taxon>
        <taxon>Cephalochordata</taxon>
        <taxon>Leptocardii</taxon>
        <taxon>Amphioxiformes</taxon>
        <taxon>Branchiostomatidae</taxon>
        <taxon>Branchiostoma</taxon>
    </lineage>
</organism>
<dbReference type="OrthoDB" id="203835at2759"/>
<dbReference type="PANTHER" id="PTHR31462">
    <property type="entry name" value="ENDOSOMAL/LYSOSOMAL POTASSIUM CHANNEL TMEM175"/>
    <property type="match status" value="1"/>
</dbReference>
<keyword evidence="5 17" id="KW-0812">Transmembrane</keyword>
<reference evidence="18" key="1">
    <citation type="journal article" date="2020" name="Nat. Ecol. Evol.">
        <title>Deeply conserved synteny resolves early events in vertebrate evolution.</title>
        <authorList>
            <person name="Simakov O."/>
            <person name="Marletaz F."/>
            <person name="Yue J.X."/>
            <person name="O'Connell B."/>
            <person name="Jenkins J."/>
            <person name="Brandt A."/>
            <person name="Calef R."/>
            <person name="Tung C.H."/>
            <person name="Huang T.K."/>
            <person name="Schmutz J."/>
            <person name="Satoh N."/>
            <person name="Yu J.K."/>
            <person name="Putnam N.H."/>
            <person name="Green R.E."/>
            <person name="Rokhsar D.S."/>
        </authorList>
    </citation>
    <scope>NUCLEOTIDE SEQUENCE [LARGE SCALE GENOMIC DNA]</scope>
    <source>
        <strain evidence="18">S238N-H82</strain>
    </source>
</reference>
<dbReference type="GO" id="GO:0022841">
    <property type="term" value="F:potassium ion leak channel activity"/>
    <property type="evidence" value="ECO:0000318"/>
    <property type="project" value="GO_Central"/>
</dbReference>
<comment type="subcellular location">
    <subcellularLocation>
        <location evidence="1">Membrane</location>
        <topology evidence="1">Multi-pass membrane protein</topology>
    </subcellularLocation>
</comment>
<feature type="transmembrane region" description="Helical" evidence="17">
    <location>
        <begin position="160"/>
        <end position="179"/>
    </location>
</feature>
<evidence type="ECO:0000313" key="19">
    <source>
        <dbReference type="RefSeq" id="XP_035669642.1"/>
    </source>
</evidence>
<evidence type="ECO:0000256" key="1">
    <source>
        <dbReference type="ARBA" id="ARBA00004141"/>
    </source>
</evidence>
<accession>A0A9J7KT19</accession>
<dbReference type="Pfam" id="PF06736">
    <property type="entry name" value="TMEM175"/>
    <property type="match status" value="1"/>
</dbReference>
<evidence type="ECO:0000256" key="4">
    <source>
        <dbReference type="ARBA" id="ARBA00022538"/>
    </source>
</evidence>
<evidence type="ECO:0000313" key="18">
    <source>
        <dbReference type="Proteomes" id="UP000001554"/>
    </source>
</evidence>
<feature type="transmembrane region" description="Helical" evidence="17">
    <location>
        <begin position="50"/>
        <end position="68"/>
    </location>
</feature>
<dbReference type="OMA" id="IYWISAH"/>
<dbReference type="AlphaFoldDB" id="A0A9J7KT19"/>
<comment type="catalytic activity">
    <reaction evidence="12">
        <text>H(+)(in) = H(+)(out)</text>
        <dbReference type="Rhea" id="RHEA:34979"/>
        <dbReference type="ChEBI" id="CHEBI:15378"/>
    </reaction>
</comment>
<keyword evidence="7" id="KW-0630">Potassium</keyword>
<evidence type="ECO:0000256" key="7">
    <source>
        <dbReference type="ARBA" id="ARBA00022958"/>
    </source>
</evidence>
<feature type="transmembrane region" description="Helical" evidence="17">
    <location>
        <begin position="88"/>
        <end position="108"/>
    </location>
</feature>
<feature type="transmembrane region" description="Helical" evidence="17">
    <location>
        <begin position="120"/>
        <end position="140"/>
    </location>
</feature>
<evidence type="ECO:0000256" key="9">
    <source>
        <dbReference type="ARBA" id="ARBA00023065"/>
    </source>
</evidence>
<name>A0A9J7KT19_BRAFL</name>
<keyword evidence="10 17" id="KW-0472">Membrane</keyword>
<dbReference type="GeneID" id="118411469"/>
<keyword evidence="9" id="KW-0406">Ion transport</keyword>
<gene>
    <name evidence="19" type="primary">LOC118411469</name>
</gene>
<evidence type="ECO:0000256" key="16">
    <source>
        <dbReference type="ARBA" id="ARBA00044317"/>
    </source>
</evidence>
<evidence type="ECO:0000256" key="15">
    <source>
        <dbReference type="ARBA" id="ARBA00034544"/>
    </source>
</evidence>
<dbReference type="GO" id="GO:0016020">
    <property type="term" value="C:membrane"/>
    <property type="evidence" value="ECO:0007669"/>
    <property type="project" value="UniProtKB-SubCell"/>
</dbReference>
<feature type="transmembrane region" description="Helical" evidence="17">
    <location>
        <begin position="229"/>
        <end position="246"/>
    </location>
</feature>
<evidence type="ECO:0000256" key="3">
    <source>
        <dbReference type="ARBA" id="ARBA00022448"/>
    </source>
</evidence>
<keyword evidence="3" id="KW-0813">Transport</keyword>
<keyword evidence="4" id="KW-0633">Potassium transport</keyword>
<keyword evidence="8 17" id="KW-1133">Transmembrane helix</keyword>
<comment type="catalytic activity">
    <reaction evidence="14">
        <text>K(+)(in) = K(+)(out)</text>
        <dbReference type="Rhea" id="RHEA:29463"/>
        <dbReference type="ChEBI" id="CHEBI:29103"/>
    </reaction>
</comment>
<evidence type="ECO:0000256" key="12">
    <source>
        <dbReference type="ARBA" id="ARBA00024169"/>
    </source>
</evidence>
<dbReference type="GO" id="GO:0005768">
    <property type="term" value="C:endosome"/>
    <property type="evidence" value="ECO:0000318"/>
    <property type="project" value="GO_Central"/>
</dbReference>
<evidence type="ECO:0000256" key="2">
    <source>
        <dbReference type="ARBA" id="ARBA00006920"/>
    </source>
</evidence>
<comment type="similarity">
    <text evidence="2">Belongs to the TMEM175 family.</text>
</comment>
<proteinExistence type="inferred from homology"/>